<gene>
    <name evidence="2" type="ORF">NCTC4191_01198</name>
</gene>
<dbReference type="AlphaFoldDB" id="A0A380TYV8"/>
<dbReference type="Proteomes" id="UP000254253">
    <property type="component" value="Unassembled WGS sequence"/>
</dbReference>
<sequence>MAIFLSIYFLMINLISFYLMYIDKQKSVNKTWRVPESNLFFLCFAGGFIGTFLAMKYIRHKTKHWQFHAAVIISCLFWLIGLPLIYYFFIFNH</sequence>
<keyword evidence="1" id="KW-0472">Membrane</keyword>
<feature type="transmembrane region" description="Helical" evidence="1">
    <location>
        <begin position="5"/>
        <end position="22"/>
    </location>
</feature>
<accession>A0A380TYV8</accession>
<dbReference type="EMBL" id="UFRN01000002">
    <property type="protein sequence ID" value="SUT93395.1"/>
    <property type="molecule type" value="Genomic_DNA"/>
</dbReference>
<evidence type="ECO:0000313" key="2">
    <source>
        <dbReference type="EMBL" id="SUT93395.1"/>
    </source>
</evidence>
<dbReference type="InterPro" id="IPR010718">
    <property type="entry name" value="DUF1294"/>
</dbReference>
<evidence type="ECO:0000256" key="1">
    <source>
        <dbReference type="SAM" id="Phobius"/>
    </source>
</evidence>
<feature type="transmembrane region" description="Helical" evidence="1">
    <location>
        <begin position="37"/>
        <end position="55"/>
    </location>
</feature>
<reference evidence="2 3" key="1">
    <citation type="submission" date="2018-06" db="EMBL/GenBank/DDBJ databases">
        <authorList>
            <consortium name="Pathogen Informatics"/>
            <person name="Doyle S."/>
        </authorList>
    </citation>
    <scope>NUCLEOTIDE SEQUENCE [LARGE SCALE GENOMIC DNA]</scope>
    <source>
        <strain evidence="2 3">NCTC4191</strain>
    </source>
</reference>
<protein>
    <submittedName>
        <fullName evidence="2">Protein of uncharacterized function (DUF1294)</fullName>
    </submittedName>
</protein>
<name>A0A380TYV8_ACTLI</name>
<evidence type="ECO:0000313" key="3">
    <source>
        <dbReference type="Proteomes" id="UP000254253"/>
    </source>
</evidence>
<dbReference type="RefSeq" id="WP_115587212.1">
    <property type="nucleotide sequence ID" value="NZ_LR134169.1"/>
</dbReference>
<organism evidence="2 3">
    <name type="scientific">Actinobacillus lignieresii</name>
    <dbReference type="NCBI Taxonomy" id="720"/>
    <lineage>
        <taxon>Bacteria</taxon>
        <taxon>Pseudomonadati</taxon>
        <taxon>Pseudomonadota</taxon>
        <taxon>Gammaproteobacteria</taxon>
        <taxon>Pasteurellales</taxon>
        <taxon>Pasteurellaceae</taxon>
        <taxon>Actinobacillus</taxon>
    </lineage>
</organism>
<proteinExistence type="predicted"/>
<keyword evidence="3" id="KW-1185">Reference proteome</keyword>
<keyword evidence="1" id="KW-0812">Transmembrane</keyword>
<keyword evidence="1" id="KW-1133">Transmembrane helix</keyword>
<dbReference type="Pfam" id="PF06961">
    <property type="entry name" value="DUF1294"/>
    <property type="match status" value="1"/>
</dbReference>
<feature type="transmembrane region" description="Helical" evidence="1">
    <location>
        <begin position="67"/>
        <end position="89"/>
    </location>
</feature>